<reference evidence="2" key="1">
    <citation type="submission" date="2017-09" db="EMBL/GenBank/DDBJ databases">
        <title>Depth-based differentiation of microbial function through sediment-hosted aquifers and enrichment of novel symbionts in the deep terrestrial subsurface.</title>
        <authorList>
            <person name="Probst A.J."/>
            <person name="Ladd B."/>
            <person name="Jarett J.K."/>
            <person name="Geller-Mcgrath D.E."/>
            <person name="Sieber C.M.K."/>
            <person name="Emerson J.B."/>
            <person name="Anantharaman K."/>
            <person name="Thomas B.C."/>
            <person name="Malmstrom R."/>
            <person name="Stieglmeier M."/>
            <person name="Klingl A."/>
            <person name="Woyke T."/>
            <person name="Ryan C.M."/>
            <person name="Banfield J.F."/>
        </authorList>
    </citation>
    <scope>NUCLEOTIDE SEQUENCE [LARGE SCALE GENOMIC DNA]</scope>
</reference>
<proteinExistence type="predicted"/>
<accession>A0A2M6ZI51</accession>
<protein>
    <submittedName>
        <fullName evidence="1">Uncharacterized protein</fullName>
    </submittedName>
</protein>
<dbReference type="AlphaFoldDB" id="A0A2M6ZI51"/>
<evidence type="ECO:0000313" key="1">
    <source>
        <dbReference type="EMBL" id="PIU52076.1"/>
    </source>
</evidence>
<dbReference type="Proteomes" id="UP000229227">
    <property type="component" value="Unassembled WGS sequence"/>
</dbReference>
<evidence type="ECO:0000313" key="2">
    <source>
        <dbReference type="Proteomes" id="UP000229227"/>
    </source>
</evidence>
<name>A0A2M6ZI51_9BACT</name>
<gene>
    <name evidence="1" type="ORF">COS91_01180</name>
</gene>
<comment type="caution">
    <text evidence="1">The sequence shown here is derived from an EMBL/GenBank/DDBJ whole genome shotgun (WGS) entry which is preliminary data.</text>
</comment>
<dbReference type="EMBL" id="PEWN01000018">
    <property type="protein sequence ID" value="PIU52076.1"/>
    <property type="molecule type" value="Genomic_DNA"/>
</dbReference>
<organism evidence="1 2">
    <name type="scientific">Candidatus Desantisbacteria bacterium CG07_land_8_20_14_0_80_39_15</name>
    <dbReference type="NCBI Taxonomy" id="1974549"/>
    <lineage>
        <taxon>Bacteria</taxon>
        <taxon>Candidatus Desantisiibacteriota</taxon>
    </lineage>
</organism>
<sequence length="190" mass="21662">MLAAKEDLVDKVSEIASRRKLSLFALTNEALEQVVEFDRLGMRLGEIADGHKVLKAAKDAGFALVPEALLYDTMDKAYRENKNWMLEKWVDSGEWCGKYYSVKNAEDKLKRLEKDMQAFFWNARDFVLTQNGDDEVLVRCTSPRFSESYATFLSAFLEGALNALGYECAQKDVVKGFMQLKFKRSKEGAE</sequence>